<keyword evidence="4" id="KW-1005">Bacterial flagellum biogenesis</keyword>
<dbReference type="InterPro" id="IPR018035">
    <property type="entry name" value="Flagellar_FliH/T3SS_HrpE"/>
</dbReference>
<reference evidence="9" key="2">
    <citation type="journal article" date="2021" name="PeerJ">
        <title>Extensive microbial diversity within the chicken gut microbiome revealed by metagenomics and culture.</title>
        <authorList>
            <person name="Gilroy R."/>
            <person name="Ravi A."/>
            <person name="Getino M."/>
            <person name="Pursley I."/>
            <person name="Horton D.L."/>
            <person name="Alikhan N.F."/>
            <person name="Baker D."/>
            <person name="Gharbi K."/>
            <person name="Hall N."/>
            <person name="Watson M."/>
            <person name="Adriaenssens E.M."/>
            <person name="Foster-Nyarko E."/>
            <person name="Jarju S."/>
            <person name="Secka A."/>
            <person name="Antonio M."/>
            <person name="Oren A."/>
            <person name="Chaudhuri R.R."/>
            <person name="La Ragione R."/>
            <person name="Hildebrand F."/>
            <person name="Pallen M.J."/>
        </authorList>
    </citation>
    <scope>NUCLEOTIDE SEQUENCE</scope>
    <source>
        <strain evidence="9">CHK154-7741</strain>
    </source>
</reference>
<protein>
    <recommendedName>
        <fullName evidence="8">Flagellar assembly protein FliH/Type III secretion system HrpE domain-containing protein</fullName>
    </recommendedName>
</protein>
<dbReference type="SUPFAM" id="SSF160527">
    <property type="entry name" value="V-type ATPase subunit E-like"/>
    <property type="match status" value="1"/>
</dbReference>
<organism evidence="9 10">
    <name type="scientific">Candidatus Limenecus avicola</name>
    <dbReference type="NCBI Taxonomy" id="2840847"/>
    <lineage>
        <taxon>Bacteria</taxon>
        <taxon>Bacillati</taxon>
        <taxon>Bacillota</taxon>
        <taxon>Clostridia</taxon>
        <taxon>Eubacteriales</taxon>
        <taxon>Clostridiaceae</taxon>
        <taxon>Clostridiaceae incertae sedis</taxon>
        <taxon>Candidatus Limenecus</taxon>
    </lineage>
</organism>
<dbReference type="AlphaFoldDB" id="A0A9D1N0Z3"/>
<comment type="similarity">
    <text evidence="2">Belongs to the FliH family.</text>
</comment>
<comment type="caution">
    <text evidence="9">The sequence shown here is derived from an EMBL/GenBank/DDBJ whole genome shotgun (WGS) entry which is preliminary data.</text>
</comment>
<reference evidence="9" key="1">
    <citation type="submission" date="2020-10" db="EMBL/GenBank/DDBJ databases">
        <authorList>
            <person name="Gilroy R."/>
        </authorList>
    </citation>
    <scope>NUCLEOTIDE SEQUENCE</scope>
    <source>
        <strain evidence="9">CHK154-7741</strain>
    </source>
</reference>
<dbReference type="PANTHER" id="PTHR34982">
    <property type="entry name" value="YOP PROTEINS TRANSLOCATION PROTEIN L"/>
    <property type="match status" value="1"/>
</dbReference>
<dbReference type="EMBL" id="DVOD01000044">
    <property type="protein sequence ID" value="HIU92656.1"/>
    <property type="molecule type" value="Genomic_DNA"/>
</dbReference>
<name>A0A9D1N0Z3_9CLOT</name>
<evidence type="ECO:0000256" key="2">
    <source>
        <dbReference type="ARBA" id="ARBA00006602"/>
    </source>
</evidence>
<evidence type="ECO:0000313" key="10">
    <source>
        <dbReference type="Proteomes" id="UP000886748"/>
    </source>
</evidence>
<evidence type="ECO:0000256" key="4">
    <source>
        <dbReference type="ARBA" id="ARBA00022795"/>
    </source>
</evidence>
<gene>
    <name evidence="9" type="ORF">IAD26_05920</name>
</gene>
<proteinExistence type="inferred from homology"/>
<dbReference type="GO" id="GO:0044781">
    <property type="term" value="P:bacterial-type flagellum organization"/>
    <property type="evidence" value="ECO:0007669"/>
    <property type="project" value="UniProtKB-KW"/>
</dbReference>
<feature type="region of interest" description="Disordered" evidence="7">
    <location>
        <begin position="13"/>
        <end position="52"/>
    </location>
</feature>
<evidence type="ECO:0000259" key="8">
    <source>
        <dbReference type="Pfam" id="PF02108"/>
    </source>
</evidence>
<feature type="domain" description="Flagellar assembly protein FliH/Type III secretion system HrpE" evidence="8">
    <location>
        <begin position="117"/>
        <end position="244"/>
    </location>
</feature>
<dbReference type="GO" id="GO:0015031">
    <property type="term" value="P:protein transport"/>
    <property type="evidence" value="ECO:0007669"/>
    <property type="project" value="UniProtKB-KW"/>
</dbReference>
<evidence type="ECO:0000256" key="7">
    <source>
        <dbReference type="SAM" id="MobiDB-lite"/>
    </source>
</evidence>
<evidence type="ECO:0000256" key="5">
    <source>
        <dbReference type="ARBA" id="ARBA00022927"/>
    </source>
</evidence>
<dbReference type="GO" id="GO:0005829">
    <property type="term" value="C:cytosol"/>
    <property type="evidence" value="ECO:0007669"/>
    <property type="project" value="TreeGrafter"/>
</dbReference>
<accession>A0A9D1N0Z3</accession>
<dbReference type="PANTHER" id="PTHR34982:SF1">
    <property type="entry name" value="FLAGELLAR ASSEMBLY PROTEIN FLIH"/>
    <property type="match status" value="1"/>
</dbReference>
<evidence type="ECO:0000256" key="1">
    <source>
        <dbReference type="ARBA" id="ARBA00003041"/>
    </source>
</evidence>
<keyword evidence="6" id="KW-1006">Bacterial flagellum protein export</keyword>
<evidence type="ECO:0000256" key="6">
    <source>
        <dbReference type="ARBA" id="ARBA00023225"/>
    </source>
</evidence>
<comment type="function">
    <text evidence="1">Needed for flagellar regrowth and assembly.</text>
</comment>
<evidence type="ECO:0000256" key="3">
    <source>
        <dbReference type="ARBA" id="ARBA00022448"/>
    </source>
</evidence>
<feature type="compositionally biased region" description="Low complexity" evidence="7">
    <location>
        <begin position="22"/>
        <end position="42"/>
    </location>
</feature>
<dbReference type="InterPro" id="IPR051472">
    <property type="entry name" value="T3SS_Stator/FliH"/>
</dbReference>
<dbReference type="Pfam" id="PF02108">
    <property type="entry name" value="FliH"/>
    <property type="match status" value="1"/>
</dbReference>
<keyword evidence="5" id="KW-0653">Protein transport</keyword>
<evidence type="ECO:0000313" key="9">
    <source>
        <dbReference type="EMBL" id="HIU92656.1"/>
    </source>
</evidence>
<keyword evidence="3" id="KW-0813">Transport</keyword>
<dbReference type="Proteomes" id="UP000886748">
    <property type="component" value="Unassembled WGS sequence"/>
</dbReference>
<sequence>MIIKRYSQKKIIKPQIQEELPAESAAPVQPEPVVEQQQAVQQEQEKQEDTSDIFAGFNFDEIDFNQRAERRRGDRRRGYRRIDDRNLISRAQQEAINIKEQASKEGFEKGLEEAHAAVNDLKDSLEEFFEYKDLLYEKISGDILDISLKVAEKIIKKEVESSKSVLDSIVHDALKSLAKDENKIILKVNPTDVEYTKEIVPKLLSSGQFEAKIFVSGDKDVEEGSAIIETSNGVIDANISTQLDLIKEAFKQI</sequence>